<gene>
    <name evidence="12 16" type="primary">E2</name>
</gene>
<organismHost>
    <name type="scientific">Homo sapiens</name>
    <name type="common">Human</name>
    <dbReference type="NCBI Taxonomy" id="9606"/>
</organismHost>
<keyword evidence="11 12" id="KW-0804">Transcription</keyword>
<dbReference type="InterPro" id="IPR001866">
    <property type="entry name" value="PPV_E2_N"/>
</dbReference>
<dbReference type="GO" id="GO:0006275">
    <property type="term" value="P:regulation of DNA replication"/>
    <property type="evidence" value="ECO:0007669"/>
    <property type="project" value="UniProtKB-UniRule"/>
</dbReference>
<keyword evidence="3 12" id="KW-0678">Repressor</keyword>
<keyword evidence="9 12" id="KW-0238">DNA-binding</keyword>
<dbReference type="OrthoDB" id="15886at10239"/>
<dbReference type="RefSeq" id="NP_040892.1">
    <property type="nucleotide sequence ID" value="NC_001457.1"/>
</dbReference>
<comment type="PTM">
    <text evidence="12">Phosphorylated.</text>
</comment>
<evidence type="ECO:0000259" key="15">
    <source>
        <dbReference type="Pfam" id="PF00511"/>
    </source>
</evidence>
<evidence type="ECO:0000259" key="14">
    <source>
        <dbReference type="Pfam" id="PF00508"/>
    </source>
</evidence>
<keyword evidence="10 12" id="KW-0010">Activator</keyword>
<dbReference type="Gene3D" id="2.170.200.10">
    <property type="entry name" value="Papillomavirus E2 early protein domain"/>
    <property type="match status" value="1"/>
</dbReference>
<dbReference type="Pfam" id="PF00508">
    <property type="entry name" value="PPV_E2_N"/>
    <property type="match status" value="1"/>
</dbReference>
<feature type="compositionally biased region" description="Polar residues" evidence="13">
    <location>
        <begin position="216"/>
        <end position="231"/>
    </location>
</feature>
<evidence type="ECO:0000256" key="4">
    <source>
        <dbReference type="ARBA" id="ARBA00022518"/>
    </source>
</evidence>
<reference evidence="16" key="1">
    <citation type="submission" date="2019-10" db="EMBL/GenBank/DDBJ databases">
        <title>Human CD28 is essential for T-cell immunity to skin-tropic alpha- and gamma-papillomaviruses.</title>
        <authorList>
            <person name="Beziat V."/>
        </authorList>
    </citation>
    <scope>NUCLEOTIDE SEQUENCE</scope>
    <source>
        <strain evidence="16">P2</strain>
    </source>
</reference>
<evidence type="ECO:0000256" key="8">
    <source>
        <dbReference type="ARBA" id="ARBA00023015"/>
    </source>
</evidence>
<feature type="cross-link" description="Glycyl lysine isopeptide (Lys-Gly) (interchain with G-Cter in SUMO)" evidence="12">
    <location>
        <position position="328"/>
    </location>
</feature>
<dbReference type="InterPro" id="IPR000427">
    <property type="entry name" value="Papillomavirus_E2_C"/>
</dbReference>
<feature type="region of interest" description="Disordered" evidence="13">
    <location>
        <begin position="207"/>
        <end position="304"/>
    </location>
</feature>
<dbReference type="SMR" id="A0A8E4IIR0"/>
<dbReference type="Gene3D" id="3.30.70.330">
    <property type="match status" value="1"/>
</dbReference>
<proteinExistence type="inferred from homology"/>
<dbReference type="SUPFAM" id="SSF51332">
    <property type="entry name" value="E2 regulatory, transactivation domain"/>
    <property type="match status" value="1"/>
</dbReference>
<dbReference type="InterPro" id="IPR035975">
    <property type="entry name" value="E2/EBNA1_C_sf"/>
</dbReference>
<dbReference type="KEGG" id="vg:1489449"/>
<dbReference type="EMBL" id="MN605989">
    <property type="protein sequence ID" value="QLM04852.1"/>
    <property type="molecule type" value="Genomic_DNA"/>
</dbReference>
<dbReference type="GO" id="GO:0003677">
    <property type="term" value="F:DNA binding"/>
    <property type="evidence" value="ECO:0007669"/>
    <property type="project" value="UniProtKB-UniRule"/>
</dbReference>
<protein>
    <recommendedName>
        <fullName evidence="12">Regulatory protein E2</fullName>
    </recommendedName>
</protein>
<organism evidence="16">
    <name type="scientific">Human papillomavirus 4</name>
    <dbReference type="NCBI Taxonomy" id="10617"/>
    <lineage>
        <taxon>Viruses</taxon>
        <taxon>Monodnaviria</taxon>
        <taxon>Shotokuvirae</taxon>
        <taxon>Cossaviricota</taxon>
        <taxon>Papovaviricetes</taxon>
        <taxon>Zurhausenvirales</taxon>
        <taxon>Papillomaviridae</taxon>
        <taxon>Firstpapillomavirinae</taxon>
        <taxon>Gammapapillomavirus</taxon>
        <taxon>Gammapapillomavirus 1</taxon>
    </lineage>
</organism>
<comment type="caution">
    <text evidence="12">Lacks conserved residue(s) required for the propagation of feature annotation.</text>
</comment>
<feature type="domain" description="Papillomavirus E2 N-terminal" evidence="14">
    <location>
        <begin position="1"/>
        <end position="199"/>
    </location>
</feature>
<evidence type="ECO:0000313" key="16">
    <source>
        <dbReference type="EMBL" id="QLM04852.1"/>
    </source>
</evidence>
<evidence type="ECO:0000256" key="9">
    <source>
        <dbReference type="ARBA" id="ARBA00023125"/>
    </source>
</evidence>
<dbReference type="InterPro" id="IPR012677">
    <property type="entry name" value="Nucleotide-bd_a/b_plait_sf"/>
</dbReference>
<evidence type="ECO:0000256" key="7">
    <source>
        <dbReference type="ARBA" id="ARBA00022705"/>
    </source>
</evidence>
<keyword evidence="4 12" id="KW-0244">Early protein</keyword>
<evidence type="ECO:0000256" key="6">
    <source>
        <dbReference type="ARBA" id="ARBA00022562"/>
    </source>
</evidence>
<keyword evidence="12" id="KW-0832">Ubl conjugation</keyword>
<evidence type="ECO:0000256" key="10">
    <source>
        <dbReference type="ARBA" id="ARBA00023159"/>
    </source>
</evidence>
<name>A0A8E4IIR0_HPV04</name>
<evidence type="ECO:0000256" key="2">
    <source>
        <dbReference type="ARBA" id="ARBA00007794"/>
    </source>
</evidence>
<keyword evidence="12" id="KW-1017">Isopeptide bond</keyword>
<dbReference type="SUPFAM" id="SSF54957">
    <property type="entry name" value="Viral DNA-binding domain"/>
    <property type="match status" value="1"/>
</dbReference>
<dbReference type="InterPro" id="IPR042503">
    <property type="entry name" value="Regulatory_protein_E2_N_1"/>
</dbReference>
<comment type="subcellular location">
    <subcellularLocation>
        <location evidence="1 12">Host nucleus</location>
    </subcellularLocation>
</comment>
<evidence type="ECO:0000256" key="12">
    <source>
        <dbReference type="HAMAP-Rule" id="MF_04001"/>
    </source>
</evidence>
<dbReference type="GO" id="GO:0039693">
    <property type="term" value="P:viral DNA genome replication"/>
    <property type="evidence" value="ECO:0007669"/>
    <property type="project" value="UniProtKB-UniRule"/>
</dbReference>
<dbReference type="GO" id="GO:0003700">
    <property type="term" value="F:DNA-binding transcription factor activity"/>
    <property type="evidence" value="ECO:0007669"/>
    <property type="project" value="UniProtKB-UniRule"/>
</dbReference>
<dbReference type="GO" id="GO:0006351">
    <property type="term" value="P:DNA-templated transcription"/>
    <property type="evidence" value="ECO:0007669"/>
    <property type="project" value="UniProtKB-UniRule"/>
</dbReference>
<evidence type="ECO:0000256" key="11">
    <source>
        <dbReference type="ARBA" id="ARBA00023163"/>
    </source>
</evidence>
<keyword evidence="7 12" id="KW-0235">DNA replication</keyword>
<accession>A0A8E4IIR0</accession>
<evidence type="ECO:0000256" key="1">
    <source>
        <dbReference type="ARBA" id="ARBA00004147"/>
    </source>
</evidence>
<dbReference type="Pfam" id="PF00511">
    <property type="entry name" value="PPV_E2_C"/>
    <property type="match status" value="1"/>
</dbReference>
<comment type="similarity">
    <text evidence="12">Belongs to the papillomaviridae E2 protein family.</text>
</comment>
<evidence type="ECO:0000256" key="5">
    <source>
        <dbReference type="ARBA" id="ARBA00022553"/>
    </source>
</evidence>
<dbReference type="Gene3D" id="1.10.287.30">
    <property type="entry name" value="E2 (early) protein, N terminal domain, subdomain 1"/>
    <property type="match status" value="1"/>
</dbReference>
<dbReference type="GO" id="GO:0000166">
    <property type="term" value="F:nucleotide binding"/>
    <property type="evidence" value="ECO:0007669"/>
    <property type="project" value="UniProtKB-UniRule"/>
</dbReference>
<feature type="domain" description="Papillomavirus E2 C-terminal" evidence="15">
    <location>
        <begin position="323"/>
        <end position="399"/>
    </location>
</feature>
<dbReference type="GO" id="GO:0042025">
    <property type="term" value="C:host cell nucleus"/>
    <property type="evidence" value="ECO:0007669"/>
    <property type="project" value="UniProtKB-SubCell"/>
</dbReference>
<evidence type="ECO:0000256" key="3">
    <source>
        <dbReference type="ARBA" id="ARBA00022491"/>
    </source>
</evidence>
<dbReference type="InterPro" id="IPR036050">
    <property type="entry name" value="Regulatory_protein_E2_N"/>
</dbReference>
<keyword evidence="8 12" id="KW-0805">Transcription regulation</keyword>
<dbReference type="HAMAP" id="MF_04001">
    <property type="entry name" value="PPV_E2"/>
    <property type="match status" value="1"/>
</dbReference>
<keyword evidence="5 12" id="KW-0597">Phosphoprotein</keyword>
<comment type="function">
    <text evidence="12">Plays a role in the initiation of viral DNA replication. A dimer of E2 interacts with a dimer of E1 in order to improve specificity of E1 DNA binding activity. Once the complex recognizes and binds DNA at specific sites, the E2 dimer is removed from DNA. E2 also regulates viral transcription through binding to the E2RE response element (5'-ACCNNNNNNGGT-3') present in multiple copies in the regulatory regions of the viral genome. Activates or represses transcription depending on E2RE's position with regards to proximal promoter elements including the TATA-box. Repression occurs by sterically hindering the assembly of the transcription initiation complex.</text>
</comment>
<dbReference type="InterPro" id="IPR042504">
    <property type="entry name" value="Regulatory_protein_E2_N_2"/>
</dbReference>
<comment type="similarity">
    <text evidence="2">Belongs to the papillomaviridae E8^E2C protein family.</text>
</comment>
<comment type="PTM">
    <text evidence="12">Sumoylation plays a regulatory role in E2 transcriptional activity.</text>
</comment>
<comment type="subunit">
    <text evidence="12">Binds DNA as homodimer. Interacts with protein E1; this interaction greatly increases E1 DNA-binding activity. Interacts with protein L1; this interaction enhances E2-dependent replication and transcription activation. Interacts with protein L2; this interaction inhibits E2 transcriptional activity but not DNA replication function E2. Interacts with protein E7; this interaction inhibits E7 oncogenic activity. Interacts with host TAF1; this interaction modulates E2-dependent transcriptional regulation. Interacts with host BRD4; this interaction mediates E2 transcriptional activation function. Additionally, the interaction with host BRD4 on mitotic chromosomes mediates tethering of the viral genome. Interacts with host TOPBP1; this interaction is required for optimal viral DNA replication.</text>
</comment>
<keyword evidence="6 12" id="KW-1048">Host nucleus</keyword>
<feature type="region of interest" description="DNA-binding domain" evidence="12">
    <location>
        <begin position="321"/>
        <end position="402"/>
    </location>
</feature>
<dbReference type="InterPro" id="IPR033668">
    <property type="entry name" value="Reg_prot_E2"/>
</dbReference>
<sequence>MESLVARFDALQEAILTHIESQESTLESQIQYWENIRKENAIMHYARKQGLTKLGLQPLPTLAVTEYNAKQAIQIHLTLQSLLKSPFASERWTLTDVSAELINTSPQNCLKKGGYDVAVWFDNDRQNAMLYTNWDFLYYQDMNEQWHKVKGEVDYDGLYFTDHTGERAYFTLFSSDAQRFSRTGLWTVHFKTQVISSPIVSSTYSSSFDTEEQQLPGPSTSYSEVTEQASPTRRRKPRKSDATSTTSPETEGVRLRRRRREGKSGPGSGETPRKRRRGGGRGGGETELGSAPSPAEVGSRHRQVERQGLSRLGLLQAEARDPPMILLKGTANSLKCWRYRKVNSNCCNFLFMSTVWNWVGDCSHNHSRMLIAFDSTDQRDAFVKHNLFPKLCTYTYGSLNSL</sequence>
<evidence type="ECO:0000256" key="13">
    <source>
        <dbReference type="SAM" id="MobiDB-lite"/>
    </source>
</evidence>
<dbReference type="GO" id="GO:0006260">
    <property type="term" value="P:DNA replication"/>
    <property type="evidence" value="ECO:0007669"/>
    <property type="project" value="UniProtKB-KW"/>
</dbReference>